<evidence type="ECO:0000256" key="7">
    <source>
        <dbReference type="ARBA" id="ARBA00023134"/>
    </source>
</evidence>
<dbReference type="GO" id="GO:0005654">
    <property type="term" value="C:nucleoplasm"/>
    <property type="evidence" value="ECO:0007669"/>
    <property type="project" value="UniProtKB-ARBA"/>
</dbReference>
<dbReference type="FunFam" id="3.40.50.300:FF:000226">
    <property type="entry name" value="Ras-related GTP-binding protein D"/>
    <property type="match status" value="1"/>
</dbReference>
<comment type="similarity">
    <text evidence="3 12">Belongs to the GTR/RAG GTP-binding protein family.</text>
</comment>
<comment type="catalytic activity">
    <reaction evidence="11">
        <text>GTP + H2O = GDP + phosphate + H(+)</text>
        <dbReference type="Rhea" id="RHEA:19669"/>
        <dbReference type="ChEBI" id="CHEBI:15377"/>
        <dbReference type="ChEBI" id="CHEBI:15378"/>
        <dbReference type="ChEBI" id="CHEBI:37565"/>
        <dbReference type="ChEBI" id="CHEBI:43474"/>
        <dbReference type="ChEBI" id="CHEBI:58189"/>
    </reaction>
    <physiologicalReaction direction="left-to-right" evidence="11">
        <dbReference type="Rhea" id="RHEA:19670"/>
    </physiologicalReaction>
</comment>
<dbReference type="FunFam" id="3.30.450.190:FF:000001">
    <property type="entry name" value="Ras-related GTP-binding protein C"/>
    <property type="match status" value="1"/>
</dbReference>
<evidence type="ECO:0000256" key="6">
    <source>
        <dbReference type="ARBA" id="ARBA00022801"/>
    </source>
</evidence>
<dbReference type="GO" id="GO:0005525">
    <property type="term" value="F:GTP binding"/>
    <property type="evidence" value="ECO:0007669"/>
    <property type="project" value="UniProtKB-UniRule"/>
</dbReference>
<dbReference type="GO" id="GO:1990131">
    <property type="term" value="C:Gtr1-Gtr2 GTPase complex"/>
    <property type="evidence" value="ECO:0007669"/>
    <property type="project" value="TreeGrafter"/>
</dbReference>
<evidence type="ECO:0000256" key="12">
    <source>
        <dbReference type="RuleBase" id="RU367014"/>
    </source>
</evidence>
<dbReference type="Gene3D" id="3.40.50.300">
    <property type="entry name" value="P-loop containing nucleotide triphosphate hydrolases"/>
    <property type="match status" value="1"/>
</dbReference>
<evidence type="ECO:0000256" key="5">
    <source>
        <dbReference type="ARBA" id="ARBA00022741"/>
    </source>
</evidence>
<evidence type="ECO:0000256" key="2">
    <source>
        <dbReference type="ARBA" id="ARBA00004656"/>
    </source>
</evidence>
<keyword evidence="9 12" id="KW-0458">Lysosome</keyword>
<evidence type="ECO:0000256" key="3">
    <source>
        <dbReference type="ARBA" id="ARBA00007756"/>
    </source>
</evidence>
<dbReference type="GO" id="GO:0060090">
    <property type="term" value="F:molecular adaptor activity"/>
    <property type="evidence" value="ECO:0007669"/>
    <property type="project" value="UniProtKB-ARBA"/>
</dbReference>
<sequence>MAHCKVGGSEPARRGCGSSCRAGPGPLRGGAARRRLGPSCRPRGGDGGPPAPASRPRRCGERGEGAADLTVWASSLRPRTPSGSSSAGTWRSRGCWTRSPRVVFHKMSPNETLFLESTNKIYKDDISNSSFVNFQIWDFPGQMDFFDPTFDYEMIFRGTGALIYVIDAQDDYMEALTRLHITVSKAYKVNPEMNFEVFIHKVDGLSDDHKIETQRDIHQRANDDLTDAGLEKLHLSFYLTSIYDHSIFEAFSKVVQKLIPQLPTLENLLNIFISNSGIEKAFLFDVVSKIYIATDSSPVDMQSYELCCDMIDVVIDVSCIYGLKEDGTGSAYDKESMAIIKLNNTTVLYLKEVTKFLALVCILREESFERKGLIDYNFHCFRKAIHEVFEVGVASHRICNHQSSASNMKAVTHNGTPRNAV</sequence>
<dbReference type="GO" id="GO:0003924">
    <property type="term" value="F:GTPase activity"/>
    <property type="evidence" value="ECO:0007669"/>
    <property type="project" value="UniProtKB-ARBA"/>
</dbReference>
<evidence type="ECO:0000313" key="14">
    <source>
        <dbReference type="Ensembl" id="ENSFTIP00000013730.1"/>
    </source>
</evidence>
<dbReference type="GO" id="GO:0005765">
    <property type="term" value="C:lysosomal membrane"/>
    <property type="evidence" value="ECO:0007669"/>
    <property type="project" value="UniProtKB-SubCell"/>
</dbReference>
<evidence type="ECO:0000256" key="1">
    <source>
        <dbReference type="ARBA" id="ARBA00004123"/>
    </source>
</evidence>
<keyword evidence="4 12" id="KW-0963">Cytoplasm</keyword>
<dbReference type="GO" id="GO:0051020">
    <property type="term" value="F:GTPase binding"/>
    <property type="evidence" value="ECO:0007669"/>
    <property type="project" value="UniProtKB-ARBA"/>
</dbReference>
<dbReference type="InterPro" id="IPR039400">
    <property type="entry name" value="RagC/D"/>
</dbReference>
<evidence type="ECO:0000256" key="11">
    <source>
        <dbReference type="ARBA" id="ARBA00049117"/>
    </source>
</evidence>
<proteinExistence type="inferred from homology"/>
<evidence type="ECO:0000256" key="4">
    <source>
        <dbReference type="ARBA" id="ARBA00022490"/>
    </source>
</evidence>
<protein>
    <recommendedName>
        <fullName evidence="12">Ras-related GTP-binding protein</fullName>
    </recommendedName>
</protein>
<evidence type="ECO:0000256" key="9">
    <source>
        <dbReference type="ARBA" id="ARBA00023228"/>
    </source>
</evidence>
<dbReference type="Pfam" id="PF04670">
    <property type="entry name" value="Gtr1_RagA"/>
    <property type="match status" value="1"/>
</dbReference>
<keyword evidence="15" id="KW-1185">Reference proteome</keyword>
<dbReference type="OrthoDB" id="26136at2759"/>
<dbReference type="SUPFAM" id="SSF52540">
    <property type="entry name" value="P-loop containing nucleoside triphosphate hydrolases"/>
    <property type="match status" value="1"/>
</dbReference>
<reference evidence="14" key="2">
    <citation type="submission" date="2025-09" db="UniProtKB">
        <authorList>
            <consortium name="Ensembl"/>
        </authorList>
    </citation>
    <scope>IDENTIFICATION</scope>
</reference>
<dbReference type="PANTHER" id="PTHR11259:SF6">
    <property type="entry name" value="RAS-RELATED GTP-BINDING PROTEIN C"/>
    <property type="match status" value="1"/>
</dbReference>
<feature type="region of interest" description="Disordered" evidence="13">
    <location>
        <begin position="1"/>
        <end position="63"/>
    </location>
</feature>
<dbReference type="Gene3D" id="3.30.450.190">
    <property type="match status" value="1"/>
</dbReference>
<dbReference type="GO" id="GO:0034198">
    <property type="term" value="P:cellular response to amino acid starvation"/>
    <property type="evidence" value="ECO:0007669"/>
    <property type="project" value="UniProtKB-ARBA"/>
</dbReference>
<keyword evidence="10" id="KW-0539">Nucleus</keyword>
<keyword evidence="6" id="KW-0378">Hydrolase</keyword>
<keyword evidence="5 12" id="KW-0547">Nucleotide-binding</keyword>
<accession>A0A8C4UME5</accession>
<organism evidence="14 15">
    <name type="scientific">Falco tinnunculus</name>
    <name type="common">Common kestrel</name>
    <dbReference type="NCBI Taxonomy" id="100819"/>
    <lineage>
        <taxon>Eukaryota</taxon>
        <taxon>Metazoa</taxon>
        <taxon>Chordata</taxon>
        <taxon>Craniata</taxon>
        <taxon>Vertebrata</taxon>
        <taxon>Euteleostomi</taxon>
        <taxon>Archelosauria</taxon>
        <taxon>Archosauria</taxon>
        <taxon>Dinosauria</taxon>
        <taxon>Saurischia</taxon>
        <taxon>Theropoda</taxon>
        <taxon>Coelurosauria</taxon>
        <taxon>Aves</taxon>
        <taxon>Neognathae</taxon>
        <taxon>Neoaves</taxon>
        <taxon>Telluraves</taxon>
        <taxon>Australaves</taxon>
        <taxon>Falconiformes</taxon>
        <taxon>Falconidae</taxon>
        <taxon>Falco</taxon>
    </lineage>
</organism>
<evidence type="ECO:0000256" key="8">
    <source>
        <dbReference type="ARBA" id="ARBA00023136"/>
    </source>
</evidence>
<comment type="function">
    <text evidence="12">Guanine nucleotide-binding protein that plays a crucial role in the cellular response to amino acid availability through regulation of the mTORC1 signaling cascade.</text>
</comment>
<evidence type="ECO:0000256" key="13">
    <source>
        <dbReference type="SAM" id="MobiDB-lite"/>
    </source>
</evidence>
<dbReference type="InterPro" id="IPR027417">
    <property type="entry name" value="P-loop_NTPase"/>
</dbReference>
<evidence type="ECO:0000313" key="15">
    <source>
        <dbReference type="Proteomes" id="UP000694562"/>
    </source>
</evidence>
<dbReference type="CDD" id="cd11385">
    <property type="entry name" value="RagC_like"/>
    <property type="match status" value="1"/>
</dbReference>
<name>A0A8C4UME5_FALTI</name>
<dbReference type="GO" id="GO:0071230">
    <property type="term" value="P:cellular response to amino acid stimulus"/>
    <property type="evidence" value="ECO:0007669"/>
    <property type="project" value="UniProtKB-UniRule"/>
</dbReference>
<dbReference type="AlphaFoldDB" id="A0A8C4UME5"/>
<evidence type="ECO:0000256" key="10">
    <source>
        <dbReference type="ARBA" id="ARBA00023242"/>
    </source>
</evidence>
<dbReference type="GO" id="GO:0046982">
    <property type="term" value="F:protein heterodimerization activity"/>
    <property type="evidence" value="ECO:0007669"/>
    <property type="project" value="UniProtKB-ARBA"/>
</dbReference>
<dbReference type="Ensembl" id="ENSFTIT00000014322.1">
    <property type="protein sequence ID" value="ENSFTIP00000013730.1"/>
    <property type="gene ID" value="ENSFTIG00000009150.1"/>
</dbReference>
<dbReference type="PANTHER" id="PTHR11259">
    <property type="entry name" value="RAS-RELATED GTP BINDING RAG/GTR YEAST"/>
    <property type="match status" value="1"/>
</dbReference>
<keyword evidence="8" id="KW-0472">Membrane</keyword>
<dbReference type="GO" id="GO:1904263">
    <property type="term" value="P:positive regulation of TORC1 signaling"/>
    <property type="evidence" value="ECO:0007669"/>
    <property type="project" value="TreeGrafter"/>
</dbReference>
<dbReference type="GO" id="GO:0019003">
    <property type="term" value="F:GDP binding"/>
    <property type="evidence" value="ECO:0007669"/>
    <property type="project" value="UniProtKB-ARBA"/>
</dbReference>
<comment type="subcellular location">
    <subcellularLocation>
        <location evidence="12">Cytoplasm</location>
    </subcellularLocation>
    <subcellularLocation>
        <location evidence="12">Lysosome</location>
    </subcellularLocation>
    <subcellularLocation>
        <location evidence="2">Lysosome membrane</location>
    </subcellularLocation>
    <subcellularLocation>
        <location evidence="1">Nucleus</location>
    </subcellularLocation>
</comment>
<dbReference type="InterPro" id="IPR006762">
    <property type="entry name" value="Gtr1_RagA"/>
</dbReference>
<reference evidence="14" key="1">
    <citation type="submission" date="2025-08" db="UniProtKB">
        <authorList>
            <consortium name="Ensembl"/>
        </authorList>
    </citation>
    <scope>IDENTIFICATION</scope>
</reference>
<dbReference type="GO" id="GO:0010507">
    <property type="term" value="P:negative regulation of autophagy"/>
    <property type="evidence" value="ECO:0007669"/>
    <property type="project" value="TreeGrafter"/>
</dbReference>
<keyword evidence="7 12" id="KW-0342">GTP-binding</keyword>
<dbReference type="Proteomes" id="UP000694562">
    <property type="component" value="Unplaced"/>
</dbReference>
<dbReference type="GO" id="GO:0005829">
    <property type="term" value="C:cytosol"/>
    <property type="evidence" value="ECO:0007669"/>
    <property type="project" value="UniProtKB-ARBA"/>
</dbReference>